<dbReference type="InterPro" id="IPR043129">
    <property type="entry name" value="ATPase_NBD"/>
</dbReference>
<protein>
    <recommendedName>
        <fullName evidence="3">Chaperone protein DnaK</fullName>
    </recommendedName>
    <alternativeName>
        <fullName evidence="4">Chaperone protein dnaK</fullName>
    </alternativeName>
    <alternativeName>
        <fullName evidence="12">HSP70</fullName>
    </alternativeName>
    <alternativeName>
        <fullName evidence="11">Heat shock 70 kDa protein</fullName>
    </alternativeName>
    <alternativeName>
        <fullName evidence="10">Heat shock protein 70</fullName>
    </alternativeName>
</protein>
<evidence type="ECO:0000313" key="16">
    <source>
        <dbReference type="Proteomes" id="UP000435187"/>
    </source>
</evidence>
<evidence type="ECO:0000256" key="1">
    <source>
        <dbReference type="ARBA" id="ARBA00002290"/>
    </source>
</evidence>
<dbReference type="PROSITE" id="PS01036">
    <property type="entry name" value="HSP70_3"/>
    <property type="match status" value="1"/>
</dbReference>
<dbReference type="InterPro" id="IPR018181">
    <property type="entry name" value="Heat_shock_70_CS"/>
</dbReference>
<dbReference type="PANTHER" id="PTHR19375">
    <property type="entry name" value="HEAT SHOCK PROTEIN 70KDA"/>
    <property type="match status" value="1"/>
</dbReference>
<sequence>MTVIGIDLGTSNSVVAYWREEEANVIPNNLGEILTPSVVSIDEEKQLLVGQVAKERLLTHPDQTAALFKRDMGTDKTFELGGEYYLPEELSSFVLRKLKEDAEHFLKEEIEEAVISVPAYFNDRQRKSTKRAAELAGLKVERLISEPTAAALSYGLHEFERDCNFLVFDLGGGTYDVSILEKFAGVIQVRAIAGDNYLGGEDFTKAIYQYILQQLKIAEDDLKSHEKQSVMNQAEQAKRLISQQQEIEITITINEEYKTIKFTSTEFDTLVKELALRVRSPIVRALNDASLRPEDLDAVVLVGGATRMPLIKKLVSKIIGQIPFSNIDPDQSVAVGTAIQAALKQRDQSLKEVILTDVCPFTLGTDVVKEINDNQIESGYFYPIIERNTPIPISIVKRLYTVYDNQPKLKVDVYQGENRITKENLKIGEVVVEVPPAPAGEGMVDVRYTYDVNGILEVECTPVSTGITKRIVIEQNPGNMSNEEIDKRLKELEAIKIHPRNQEENRLLISKGERLYQESLGERREYIAQLLEAFERVLATQRPDKIEQAAHTLRQHLNQLEGGSPPL</sequence>
<evidence type="ECO:0000256" key="8">
    <source>
        <dbReference type="ARBA" id="ARBA00023016"/>
    </source>
</evidence>
<evidence type="ECO:0000256" key="5">
    <source>
        <dbReference type="ARBA" id="ARBA00022553"/>
    </source>
</evidence>
<keyword evidence="6 13" id="KW-0547">Nucleotide-binding</keyword>
<feature type="coiled-coil region" evidence="14">
    <location>
        <begin position="208"/>
        <end position="247"/>
    </location>
</feature>
<evidence type="ECO:0000313" key="15">
    <source>
        <dbReference type="EMBL" id="MRI66405.1"/>
    </source>
</evidence>
<dbReference type="InterPro" id="IPR029047">
    <property type="entry name" value="HSP70_peptide-bd_sf"/>
</dbReference>
<evidence type="ECO:0000256" key="11">
    <source>
        <dbReference type="ARBA" id="ARBA00030945"/>
    </source>
</evidence>
<dbReference type="SUPFAM" id="SSF53067">
    <property type="entry name" value="Actin-like ATPase domain"/>
    <property type="match status" value="2"/>
</dbReference>
<dbReference type="GO" id="GO:0005524">
    <property type="term" value="F:ATP binding"/>
    <property type="evidence" value="ECO:0007669"/>
    <property type="project" value="UniProtKB-KW"/>
</dbReference>
<dbReference type="Proteomes" id="UP000435187">
    <property type="component" value="Unassembled WGS sequence"/>
</dbReference>
<keyword evidence="5" id="KW-0597">Phosphoprotein</keyword>
<keyword evidence="9" id="KW-0143">Chaperone</keyword>
<dbReference type="Pfam" id="PF00012">
    <property type="entry name" value="HSP70"/>
    <property type="match status" value="2"/>
</dbReference>
<dbReference type="PROSITE" id="PS00297">
    <property type="entry name" value="HSP70_1"/>
    <property type="match status" value="1"/>
</dbReference>
<keyword evidence="7 13" id="KW-0067">ATP-binding</keyword>
<evidence type="ECO:0000256" key="7">
    <source>
        <dbReference type="ARBA" id="ARBA00022840"/>
    </source>
</evidence>
<comment type="function">
    <text evidence="1">Acts as a chaperone.</text>
</comment>
<gene>
    <name evidence="15" type="ORF">GH885_08575</name>
</gene>
<evidence type="ECO:0000256" key="3">
    <source>
        <dbReference type="ARBA" id="ARBA00014415"/>
    </source>
</evidence>
<comment type="similarity">
    <text evidence="2 13">Belongs to the heat shock protein 70 family.</text>
</comment>
<evidence type="ECO:0000256" key="4">
    <source>
        <dbReference type="ARBA" id="ARBA00017249"/>
    </source>
</evidence>
<dbReference type="AlphaFoldDB" id="A0A6N7QZU9"/>
<evidence type="ECO:0000256" key="12">
    <source>
        <dbReference type="ARBA" id="ARBA00033103"/>
    </source>
</evidence>
<reference evidence="15 16" key="1">
    <citation type="submission" date="2019-10" db="EMBL/GenBank/DDBJ databases">
        <title>Gracilibacillus salitolerans sp. nov., a moderate halophile isolated from a saline soil in northwest China.</title>
        <authorList>
            <person name="Gan L."/>
        </authorList>
    </citation>
    <scope>NUCLEOTIDE SEQUENCE [LARGE SCALE GENOMIC DNA]</scope>
    <source>
        <strain evidence="15 16">TP2-8</strain>
    </source>
</reference>
<keyword evidence="14" id="KW-0175">Coiled coil</keyword>
<evidence type="ECO:0000256" key="10">
    <source>
        <dbReference type="ARBA" id="ARBA00030019"/>
    </source>
</evidence>
<dbReference type="Gene3D" id="3.90.640.10">
    <property type="entry name" value="Actin, Chain A, domain 4"/>
    <property type="match status" value="1"/>
</dbReference>
<dbReference type="Gene3D" id="3.30.420.40">
    <property type="match status" value="2"/>
</dbReference>
<organism evidence="15 16">
    <name type="scientific">Gracilibacillus thailandensis</name>
    <dbReference type="NCBI Taxonomy" id="563735"/>
    <lineage>
        <taxon>Bacteria</taxon>
        <taxon>Bacillati</taxon>
        <taxon>Bacillota</taxon>
        <taxon>Bacilli</taxon>
        <taxon>Bacillales</taxon>
        <taxon>Bacillaceae</taxon>
        <taxon>Gracilibacillus</taxon>
    </lineage>
</organism>
<dbReference type="InterPro" id="IPR013126">
    <property type="entry name" value="Hsp_70_fam"/>
</dbReference>
<evidence type="ECO:0000256" key="9">
    <source>
        <dbReference type="ARBA" id="ARBA00023186"/>
    </source>
</evidence>
<evidence type="ECO:0000256" key="6">
    <source>
        <dbReference type="ARBA" id="ARBA00022741"/>
    </source>
</evidence>
<dbReference type="PROSITE" id="PS00329">
    <property type="entry name" value="HSP70_2"/>
    <property type="match status" value="1"/>
</dbReference>
<evidence type="ECO:0000256" key="13">
    <source>
        <dbReference type="RuleBase" id="RU003322"/>
    </source>
</evidence>
<evidence type="ECO:0000256" key="2">
    <source>
        <dbReference type="ARBA" id="ARBA00007381"/>
    </source>
</evidence>
<dbReference type="EMBL" id="WJEE01000015">
    <property type="protein sequence ID" value="MRI66405.1"/>
    <property type="molecule type" value="Genomic_DNA"/>
</dbReference>
<evidence type="ECO:0000256" key="14">
    <source>
        <dbReference type="SAM" id="Coils"/>
    </source>
</evidence>
<accession>A0A6N7QZU9</accession>
<dbReference type="SUPFAM" id="SSF100920">
    <property type="entry name" value="Heat shock protein 70kD (HSP70), peptide-binding domain"/>
    <property type="match status" value="1"/>
</dbReference>
<name>A0A6N7QZU9_9BACI</name>
<comment type="caution">
    <text evidence="15">The sequence shown here is derived from an EMBL/GenBank/DDBJ whole genome shotgun (WGS) entry which is preliminary data.</text>
</comment>
<dbReference type="PRINTS" id="PR00301">
    <property type="entry name" value="HEATSHOCK70"/>
</dbReference>
<dbReference type="FunFam" id="3.30.420.40:FF:000144">
    <property type="entry name" value="Molecular chaperone HscC"/>
    <property type="match status" value="1"/>
</dbReference>
<keyword evidence="16" id="KW-1185">Reference proteome</keyword>
<dbReference type="Gene3D" id="2.60.34.10">
    <property type="entry name" value="Substrate Binding Domain Of DNAk, Chain A, domain 1"/>
    <property type="match status" value="1"/>
</dbReference>
<dbReference type="GO" id="GO:0140662">
    <property type="term" value="F:ATP-dependent protein folding chaperone"/>
    <property type="evidence" value="ECO:0007669"/>
    <property type="project" value="InterPro"/>
</dbReference>
<dbReference type="RefSeq" id="WP_153835132.1">
    <property type="nucleotide sequence ID" value="NZ_JBHUMW010000054.1"/>
</dbReference>
<keyword evidence="8" id="KW-0346">Stress response</keyword>
<proteinExistence type="inferred from homology"/>